<evidence type="ECO:0008006" key="6">
    <source>
        <dbReference type="Google" id="ProtNLM"/>
    </source>
</evidence>
<reference evidence="4 5" key="1">
    <citation type="submission" date="2016-12" db="EMBL/GenBank/DDBJ databases">
        <title>The draft genome sequence of Actinophytocola sp. 11-183.</title>
        <authorList>
            <person name="Wang W."/>
            <person name="Yuan L."/>
        </authorList>
    </citation>
    <scope>NUCLEOTIDE SEQUENCE [LARGE SCALE GENOMIC DNA]</scope>
    <source>
        <strain evidence="4 5">11-183</strain>
    </source>
</reference>
<keyword evidence="1" id="KW-0378">Hydrolase</keyword>
<evidence type="ECO:0000256" key="3">
    <source>
        <dbReference type="ARBA" id="ARBA00023098"/>
    </source>
</evidence>
<comment type="caution">
    <text evidence="4">The sequence shown here is derived from an EMBL/GenBank/DDBJ whole genome shotgun (WGS) entry which is preliminary data.</text>
</comment>
<sequence>MHMKITAMSRPLRRRSTLLATVLLASGLPVATAVPAGAVQLAPVRFTLPMPTGRQRVGTTSLHLVDTSRPDPWVPDRPVRELMIQLWYPAAAIHGYPPAPWLTPAAARAYEQANGLPVFTWPITAARLDAPVRRHGGRRPVVLYSHGLGGHRGDATALVQDLASHGYVVVTIDHIHDAGVVELPDGHVETGAIPDLAEDNEIELTSRAVRARVADTRFVLDQLAAINHGENPDHEHRSLPCGLRGALDLDRVGMFGHSDGGTTTAHAMHTDFRITTGINLAGTLWTPEAAAGSHRPLLQFGKQDLDPLQATTWAAFRTNHHGPTLQLHLAGSTHASFEDFAVLVRQAAPQLGLTPDQITEVVGTIGGQRAVGVVPAYVDAYFDRYLRHDNSHLLDGPSARYPEIRFVL</sequence>
<dbReference type="Gene3D" id="3.40.50.1820">
    <property type="entry name" value="alpha/beta hydrolase"/>
    <property type="match status" value="1"/>
</dbReference>
<keyword evidence="3" id="KW-0443">Lipid metabolism</keyword>
<keyword evidence="5" id="KW-1185">Reference proteome</keyword>
<keyword evidence="2" id="KW-0442">Lipid degradation</keyword>
<dbReference type="STRING" id="1912961.BU204_35660"/>
<dbReference type="EMBL" id="MSIE01000106">
    <property type="protein sequence ID" value="OLF07447.1"/>
    <property type="molecule type" value="Genomic_DNA"/>
</dbReference>
<dbReference type="GO" id="GO:0003847">
    <property type="term" value="F:1-alkyl-2-acetylglycerophosphocholine esterase activity"/>
    <property type="evidence" value="ECO:0007669"/>
    <property type="project" value="TreeGrafter"/>
</dbReference>
<accession>A0A1Q8BZD3</accession>
<dbReference type="SUPFAM" id="SSF53474">
    <property type="entry name" value="alpha/beta-Hydrolases"/>
    <property type="match status" value="1"/>
</dbReference>
<gene>
    <name evidence="4" type="ORF">BU204_35660</name>
</gene>
<dbReference type="InterPro" id="IPR029058">
    <property type="entry name" value="AB_hydrolase_fold"/>
</dbReference>
<proteinExistence type="predicted"/>
<dbReference type="Pfam" id="PF03403">
    <property type="entry name" value="PAF-AH_p_II"/>
    <property type="match status" value="1"/>
</dbReference>
<dbReference type="Proteomes" id="UP000185596">
    <property type="component" value="Unassembled WGS sequence"/>
</dbReference>
<dbReference type="GO" id="GO:0016042">
    <property type="term" value="P:lipid catabolic process"/>
    <property type="evidence" value="ECO:0007669"/>
    <property type="project" value="UniProtKB-KW"/>
</dbReference>
<organism evidence="4 5">
    <name type="scientific">Actinophytocola xanthii</name>
    <dbReference type="NCBI Taxonomy" id="1912961"/>
    <lineage>
        <taxon>Bacteria</taxon>
        <taxon>Bacillati</taxon>
        <taxon>Actinomycetota</taxon>
        <taxon>Actinomycetes</taxon>
        <taxon>Pseudonocardiales</taxon>
        <taxon>Pseudonocardiaceae</taxon>
    </lineage>
</organism>
<evidence type="ECO:0000256" key="1">
    <source>
        <dbReference type="ARBA" id="ARBA00022801"/>
    </source>
</evidence>
<evidence type="ECO:0000313" key="5">
    <source>
        <dbReference type="Proteomes" id="UP000185596"/>
    </source>
</evidence>
<name>A0A1Q8BZD3_9PSEU</name>
<protein>
    <recommendedName>
        <fullName evidence="6">Hydrolase</fullName>
    </recommendedName>
</protein>
<evidence type="ECO:0000256" key="2">
    <source>
        <dbReference type="ARBA" id="ARBA00022963"/>
    </source>
</evidence>
<dbReference type="OrthoDB" id="569821at2"/>
<dbReference type="AlphaFoldDB" id="A0A1Q8BZD3"/>
<evidence type="ECO:0000313" key="4">
    <source>
        <dbReference type="EMBL" id="OLF07447.1"/>
    </source>
</evidence>
<dbReference type="PANTHER" id="PTHR10272">
    <property type="entry name" value="PLATELET-ACTIVATING FACTOR ACETYLHYDROLASE"/>
    <property type="match status" value="1"/>
</dbReference>
<dbReference type="PANTHER" id="PTHR10272:SF0">
    <property type="entry name" value="PLATELET-ACTIVATING FACTOR ACETYLHYDROLASE"/>
    <property type="match status" value="1"/>
</dbReference>